<dbReference type="AlphaFoldDB" id="D4CSN6"/>
<dbReference type="HOGENOM" id="CLU_114894_0_0_0"/>
<protein>
    <submittedName>
        <fullName evidence="2">ACT domain protein</fullName>
    </submittedName>
</protein>
<feature type="domain" description="ACT" evidence="1">
    <location>
        <begin position="148"/>
        <end position="222"/>
    </location>
</feature>
<dbReference type="InterPro" id="IPR002912">
    <property type="entry name" value="ACT_dom"/>
</dbReference>
<dbReference type="eggNOG" id="COG0317">
    <property type="taxonomic scope" value="Bacteria"/>
</dbReference>
<name>D4CSN6_9FUSO</name>
<gene>
    <name evidence="2" type="ORF">FUSPEROL_00395</name>
</gene>
<dbReference type="Proteomes" id="UP000003748">
    <property type="component" value="Unassembled WGS sequence"/>
</dbReference>
<dbReference type="InterPro" id="IPR045865">
    <property type="entry name" value="ACT-like_dom_sf"/>
</dbReference>
<sequence length="222" mass="25802">MIQLLRNIWKKNNIPNMEEFYFYLGEKRSRLDILINKIKVNLEKERAASTLTIEEVLKKKEEKRKEGKNDFGIVIDGINNTLIRFAKCCTPLPGDEIGGFVTKLTGITVHRKDCPNFHAMVEKDPSREILVKWDENLIETKMNKYNFTFTIVLNDRPSILMEIVNLIGNHKINITSLNSYEVKKDGDKIMKVKISIEIKGKAEYDYLINNILKLKDVISVER</sequence>
<dbReference type="STRING" id="546275.FUSPEROL_00395"/>
<accession>D4CSN6</accession>
<comment type="caution">
    <text evidence="2">The sequence shown here is derived from an EMBL/GenBank/DDBJ whole genome shotgun (WGS) entry which is preliminary data.</text>
</comment>
<evidence type="ECO:0000313" key="3">
    <source>
        <dbReference type="Proteomes" id="UP000003748"/>
    </source>
</evidence>
<dbReference type="Pfam" id="PF13291">
    <property type="entry name" value="ACT_4"/>
    <property type="match status" value="1"/>
</dbReference>
<reference evidence="2 3" key="1">
    <citation type="submission" date="2010-02" db="EMBL/GenBank/DDBJ databases">
        <authorList>
            <person name="Weinstock G."/>
            <person name="Sodergren E."/>
            <person name="Clifton S."/>
            <person name="Fulton L."/>
            <person name="Fulton B."/>
            <person name="Courtney L."/>
            <person name="Fronick C."/>
            <person name="Harrison M."/>
            <person name="Strong C."/>
            <person name="Farmer C."/>
            <person name="Delahaunty K."/>
            <person name="Markovic C."/>
            <person name="Hall O."/>
            <person name="Minx P."/>
            <person name="Tomlinson C."/>
            <person name="Mitreva M."/>
            <person name="Nelson J."/>
            <person name="Hou S."/>
            <person name="Wollam A."/>
            <person name="Pepin K.H."/>
            <person name="Johnson M."/>
            <person name="Bhonagiri V."/>
            <person name="Zhang X."/>
            <person name="Suruliraj S."/>
            <person name="Warren W."/>
            <person name="Chinwalla A."/>
            <person name="Mardis E.R."/>
            <person name="Wilson R.K."/>
        </authorList>
    </citation>
    <scope>NUCLEOTIDE SEQUENCE [LARGE SCALE GENOMIC DNA]</scope>
    <source>
        <strain evidence="2 3">ATCC 33693</strain>
    </source>
</reference>
<dbReference type="EMBL" id="ACJY01000028">
    <property type="protein sequence ID" value="EFE87672.1"/>
    <property type="molecule type" value="Genomic_DNA"/>
</dbReference>
<dbReference type="PROSITE" id="PS51671">
    <property type="entry name" value="ACT"/>
    <property type="match status" value="1"/>
</dbReference>
<evidence type="ECO:0000259" key="1">
    <source>
        <dbReference type="PROSITE" id="PS51671"/>
    </source>
</evidence>
<proteinExistence type="predicted"/>
<dbReference type="SUPFAM" id="SSF55021">
    <property type="entry name" value="ACT-like"/>
    <property type="match status" value="1"/>
</dbReference>
<dbReference type="Gene3D" id="3.30.70.260">
    <property type="match status" value="1"/>
</dbReference>
<evidence type="ECO:0000313" key="2">
    <source>
        <dbReference type="EMBL" id="EFE87672.1"/>
    </source>
</evidence>
<organism evidence="2 3">
    <name type="scientific">Fusobacterium periodonticum ATCC 33693</name>
    <dbReference type="NCBI Taxonomy" id="546275"/>
    <lineage>
        <taxon>Bacteria</taxon>
        <taxon>Fusobacteriati</taxon>
        <taxon>Fusobacteriota</taxon>
        <taxon>Fusobacteriia</taxon>
        <taxon>Fusobacteriales</taxon>
        <taxon>Fusobacteriaceae</taxon>
        <taxon>Fusobacterium</taxon>
    </lineage>
</organism>